<evidence type="ECO:0000256" key="7">
    <source>
        <dbReference type="ARBA" id="ARBA00023027"/>
    </source>
</evidence>
<dbReference type="AlphaFoldDB" id="A0A3N5BLT4"/>
<reference evidence="9 10" key="1">
    <citation type="submission" date="2018-11" db="EMBL/GenBank/DDBJ databases">
        <title>Genomic Encyclopedia of Type Strains, Phase IV (KMG-IV): sequencing the most valuable type-strain genomes for metagenomic binning, comparative biology and taxonomic classification.</title>
        <authorList>
            <person name="Goeker M."/>
        </authorList>
    </citation>
    <scope>NUCLEOTIDE SEQUENCE [LARGE SCALE GENOMIC DNA]</scope>
    <source>
        <strain evidence="9 10">DSM 29158</strain>
    </source>
</reference>
<dbReference type="Pfam" id="PF00881">
    <property type="entry name" value="Nitroreductase"/>
    <property type="match status" value="1"/>
</dbReference>
<protein>
    <submittedName>
        <fullName evidence="9">Nitroreductase</fullName>
    </submittedName>
</protein>
<organism evidence="9 10">
    <name type="scientific">Abyssicoccus albus</name>
    <dbReference type="NCBI Taxonomy" id="1817405"/>
    <lineage>
        <taxon>Bacteria</taxon>
        <taxon>Bacillati</taxon>
        <taxon>Bacillota</taxon>
        <taxon>Bacilli</taxon>
        <taxon>Bacillales</taxon>
        <taxon>Abyssicoccaceae</taxon>
    </lineage>
</organism>
<dbReference type="RefSeq" id="WP_170152731.1">
    <property type="nucleotide sequence ID" value="NZ_RKRK01000002.1"/>
</dbReference>
<dbReference type="Gene3D" id="3.40.109.10">
    <property type="entry name" value="NADH Oxidase"/>
    <property type="match status" value="1"/>
</dbReference>
<dbReference type="PANTHER" id="PTHR43821">
    <property type="entry name" value="NAD(P)H NITROREDUCTASE YDJA-RELATED"/>
    <property type="match status" value="1"/>
</dbReference>
<comment type="caution">
    <text evidence="9">The sequence shown here is derived from an EMBL/GenBank/DDBJ whole genome shotgun (WGS) entry which is preliminary data.</text>
</comment>
<evidence type="ECO:0000256" key="3">
    <source>
        <dbReference type="ARBA" id="ARBA00022630"/>
    </source>
</evidence>
<dbReference type="InterPro" id="IPR026021">
    <property type="entry name" value="YdjA-like"/>
</dbReference>
<evidence type="ECO:0000259" key="8">
    <source>
        <dbReference type="Pfam" id="PF00881"/>
    </source>
</evidence>
<dbReference type="InterPro" id="IPR052530">
    <property type="entry name" value="NAD(P)H_nitroreductase"/>
</dbReference>
<keyword evidence="7" id="KW-0520">NAD</keyword>
<evidence type="ECO:0000256" key="4">
    <source>
        <dbReference type="ARBA" id="ARBA00022643"/>
    </source>
</evidence>
<evidence type="ECO:0000313" key="9">
    <source>
        <dbReference type="EMBL" id="RPF57529.1"/>
    </source>
</evidence>
<keyword evidence="6" id="KW-0560">Oxidoreductase</keyword>
<comment type="similarity">
    <text evidence="2">Belongs to the nitroreductase family.</text>
</comment>
<dbReference type="InterPro" id="IPR000415">
    <property type="entry name" value="Nitroreductase-like"/>
</dbReference>
<dbReference type="SUPFAM" id="SSF55469">
    <property type="entry name" value="FMN-dependent nitroreductase-like"/>
    <property type="match status" value="1"/>
</dbReference>
<keyword evidence="4" id="KW-0288">FMN</keyword>
<name>A0A3N5BLT4_9BACL</name>
<dbReference type="GO" id="GO:0016491">
    <property type="term" value="F:oxidoreductase activity"/>
    <property type="evidence" value="ECO:0007669"/>
    <property type="project" value="UniProtKB-KW"/>
</dbReference>
<dbReference type="PANTHER" id="PTHR43821:SF1">
    <property type="entry name" value="NAD(P)H NITROREDUCTASE YDJA-RELATED"/>
    <property type="match status" value="1"/>
</dbReference>
<gene>
    <name evidence="9" type="ORF">EDD62_0150</name>
</gene>
<comment type="cofactor">
    <cofactor evidence="1">
        <name>FMN</name>
        <dbReference type="ChEBI" id="CHEBI:58210"/>
    </cofactor>
</comment>
<keyword evidence="10" id="KW-1185">Reference proteome</keyword>
<proteinExistence type="inferred from homology"/>
<evidence type="ECO:0000256" key="2">
    <source>
        <dbReference type="ARBA" id="ARBA00007118"/>
    </source>
</evidence>
<evidence type="ECO:0000256" key="6">
    <source>
        <dbReference type="ARBA" id="ARBA00023002"/>
    </source>
</evidence>
<dbReference type="CDD" id="cd02135">
    <property type="entry name" value="YdjA-like"/>
    <property type="match status" value="1"/>
</dbReference>
<accession>A0A3N5BLT4</accession>
<keyword evidence="3" id="KW-0285">Flavoprotein</keyword>
<feature type="domain" description="Nitroreductase" evidence="8">
    <location>
        <begin position="7"/>
        <end position="152"/>
    </location>
</feature>
<dbReference type="EMBL" id="RKRK01000002">
    <property type="protein sequence ID" value="RPF57529.1"/>
    <property type="molecule type" value="Genomic_DNA"/>
</dbReference>
<sequence>MNLKDAILNRRSIKIFGESTIDVDVVKQAINSAIYAPNHGVREPWHIKYVQKEQLEQYAEQVGDIAFKGDEQKKRNHASKLSMLGGILVVSVDRDVRQKQHHENLMAGGAFMQNLMLLLHAEAVGTCWHTPGYMFTPEYYQMMNISSDQEIIAELYLMDVNDDNSSERSNGYDDIVETW</sequence>
<dbReference type="Proteomes" id="UP000277108">
    <property type="component" value="Unassembled WGS sequence"/>
</dbReference>
<evidence type="ECO:0000313" key="10">
    <source>
        <dbReference type="Proteomes" id="UP000277108"/>
    </source>
</evidence>
<keyword evidence="5" id="KW-0521">NADP</keyword>
<evidence type="ECO:0000256" key="5">
    <source>
        <dbReference type="ARBA" id="ARBA00022857"/>
    </source>
</evidence>
<evidence type="ECO:0000256" key="1">
    <source>
        <dbReference type="ARBA" id="ARBA00001917"/>
    </source>
</evidence>
<dbReference type="InterPro" id="IPR029479">
    <property type="entry name" value="Nitroreductase"/>
</dbReference>